<evidence type="ECO:0000256" key="1">
    <source>
        <dbReference type="SAM" id="MobiDB-lite"/>
    </source>
</evidence>
<accession>A0ABN9W1R2</accession>
<dbReference type="Proteomes" id="UP001189429">
    <property type="component" value="Unassembled WGS sequence"/>
</dbReference>
<gene>
    <name evidence="2" type="ORF">PCOR1329_LOCUS62191</name>
</gene>
<feature type="region of interest" description="Disordered" evidence="1">
    <location>
        <begin position="85"/>
        <end position="111"/>
    </location>
</feature>
<sequence length="111" mass="11734">MASASQKFSAVLCGCRGVGSTAAAGERKQNIQVKHRLFQQGPRQDFCGLPNSNMQIIATGTRDARSGKTASCGSDNVLQAARGTEPVARDNSLSSTARSMTPSLQHINIQQ</sequence>
<keyword evidence="3" id="KW-1185">Reference proteome</keyword>
<reference evidence="2" key="1">
    <citation type="submission" date="2023-10" db="EMBL/GenBank/DDBJ databases">
        <authorList>
            <person name="Chen Y."/>
            <person name="Shah S."/>
            <person name="Dougan E. K."/>
            <person name="Thang M."/>
            <person name="Chan C."/>
        </authorList>
    </citation>
    <scope>NUCLEOTIDE SEQUENCE [LARGE SCALE GENOMIC DNA]</scope>
</reference>
<protein>
    <submittedName>
        <fullName evidence="2">Uncharacterized protein</fullName>
    </submittedName>
</protein>
<name>A0ABN9W1R2_9DINO</name>
<dbReference type="EMBL" id="CAUYUJ010017844">
    <property type="protein sequence ID" value="CAK0878430.1"/>
    <property type="molecule type" value="Genomic_DNA"/>
</dbReference>
<proteinExistence type="predicted"/>
<evidence type="ECO:0000313" key="2">
    <source>
        <dbReference type="EMBL" id="CAK0878430.1"/>
    </source>
</evidence>
<feature type="compositionally biased region" description="Polar residues" evidence="1">
    <location>
        <begin position="91"/>
        <end position="111"/>
    </location>
</feature>
<evidence type="ECO:0000313" key="3">
    <source>
        <dbReference type="Proteomes" id="UP001189429"/>
    </source>
</evidence>
<comment type="caution">
    <text evidence="2">The sequence shown here is derived from an EMBL/GenBank/DDBJ whole genome shotgun (WGS) entry which is preliminary data.</text>
</comment>
<organism evidence="2 3">
    <name type="scientific">Prorocentrum cordatum</name>
    <dbReference type="NCBI Taxonomy" id="2364126"/>
    <lineage>
        <taxon>Eukaryota</taxon>
        <taxon>Sar</taxon>
        <taxon>Alveolata</taxon>
        <taxon>Dinophyceae</taxon>
        <taxon>Prorocentrales</taxon>
        <taxon>Prorocentraceae</taxon>
        <taxon>Prorocentrum</taxon>
    </lineage>
</organism>